<sequence>MDLKVQIDKLEGAENWSKWKWQMKMHFEQYDLTSIIDGTKICPVAVNGDVSADEHLKKVAEWRRDNAKAAALIASTLSASVADLVMTYSNAKDIWDKLISVFEQSSIQRLNLLMTQFFQVGRDPNDNVATHAAKVERIYTDMNEFQEFSNVWESLGSDKRTTKNLVEKLCTIEQCVKSNAAVDYGAFAARVPGFKQKPVKNGERLPESTPVGAFAASANSTHPDVWVCDSGASHHMTANKQYFTSYKHFPVPIEVSLADNNKTYAYGSGRINIEVCIQGKWYDAHMENVWYVPDVKRHLFSVQQATKHGVEVKMTKRYAEFFRNEELVAVGSWRDGTYIMSMRVVIPASPAEISIATETESLQLWHESLGQQNKRHVRKLLTDMGISVSHAATSEFCDGCALGKAHRKPFKSRPYSRKMKIPIRRIYKAFSVLKQKSMVRICPCKVNYKPR</sequence>
<gene>
    <name evidence="2" type="ORF">HNY73_013729</name>
</gene>
<feature type="domain" description="Retrovirus-related Pol polyprotein from transposon TNT 1-94-like beta-barrel" evidence="1">
    <location>
        <begin position="226"/>
        <end position="309"/>
    </location>
</feature>
<dbReference type="InterPro" id="IPR054722">
    <property type="entry name" value="PolX-like_BBD"/>
</dbReference>
<protein>
    <submittedName>
        <fullName evidence="2">Retrovirus-related Pol polyprotein like</fullName>
    </submittedName>
</protein>
<reference evidence="2" key="2">
    <citation type="submission" date="2020-06" db="EMBL/GenBank/DDBJ databases">
        <authorList>
            <person name="Sheffer M."/>
        </authorList>
    </citation>
    <scope>NUCLEOTIDE SEQUENCE</scope>
</reference>
<dbReference type="PANTHER" id="PTHR37610">
    <property type="entry name" value="CCHC-TYPE DOMAIN-CONTAINING PROTEIN"/>
    <property type="match status" value="1"/>
</dbReference>
<keyword evidence="3" id="KW-1185">Reference proteome</keyword>
<dbReference type="Pfam" id="PF14223">
    <property type="entry name" value="Retrotran_gag_2"/>
    <property type="match status" value="1"/>
</dbReference>
<name>A0A8T0ELJ9_ARGBR</name>
<comment type="caution">
    <text evidence="2">The sequence shown here is derived from an EMBL/GenBank/DDBJ whole genome shotgun (WGS) entry which is preliminary data.</text>
</comment>
<evidence type="ECO:0000313" key="2">
    <source>
        <dbReference type="EMBL" id="KAF8776783.1"/>
    </source>
</evidence>
<dbReference type="EMBL" id="JABXBU010002072">
    <property type="protein sequence ID" value="KAF8776783.1"/>
    <property type="molecule type" value="Genomic_DNA"/>
</dbReference>
<accession>A0A8T0ELJ9</accession>
<evidence type="ECO:0000259" key="1">
    <source>
        <dbReference type="Pfam" id="PF22936"/>
    </source>
</evidence>
<proteinExistence type="predicted"/>
<organism evidence="2 3">
    <name type="scientific">Argiope bruennichi</name>
    <name type="common">Wasp spider</name>
    <name type="synonym">Aranea bruennichi</name>
    <dbReference type="NCBI Taxonomy" id="94029"/>
    <lineage>
        <taxon>Eukaryota</taxon>
        <taxon>Metazoa</taxon>
        <taxon>Ecdysozoa</taxon>
        <taxon>Arthropoda</taxon>
        <taxon>Chelicerata</taxon>
        <taxon>Arachnida</taxon>
        <taxon>Araneae</taxon>
        <taxon>Araneomorphae</taxon>
        <taxon>Entelegynae</taxon>
        <taxon>Araneoidea</taxon>
        <taxon>Araneidae</taxon>
        <taxon>Argiope</taxon>
    </lineage>
</organism>
<evidence type="ECO:0000313" key="3">
    <source>
        <dbReference type="Proteomes" id="UP000807504"/>
    </source>
</evidence>
<reference evidence="2" key="1">
    <citation type="journal article" date="2020" name="bioRxiv">
        <title>Chromosome-level reference genome of the European wasp spider Argiope bruennichi: a resource for studies on range expansion and evolutionary adaptation.</title>
        <authorList>
            <person name="Sheffer M.M."/>
            <person name="Hoppe A."/>
            <person name="Krehenwinkel H."/>
            <person name="Uhl G."/>
            <person name="Kuss A.W."/>
            <person name="Jensen L."/>
            <person name="Jensen C."/>
            <person name="Gillespie R.G."/>
            <person name="Hoff K.J."/>
            <person name="Prost S."/>
        </authorList>
    </citation>
    <scope>NUCLEOTIDE SEQUENCE</scope>
</reference>
<dbReference type="PANTHER" id="PTHR37610:SF40">
    <property type="entry name" value="OS01G0909600 PROTEIN"/>
    <property type="match status" value="1"/>
</dbReference>
<dbReference type="Pfam" id="PF22936">
    <property type="entry name" value="Pol_BBD"/>
    <property type="match status" value="1"/>
</dbReference>
<dbReference type="AlphaFoldDB" id="A0A8T0ELJ9"/>
<dbReference type="Proteomes" id="UP000807504">
    <property type="component" value="Unassembled WGS sequence"/>
</dbReference>